<dbReference type="AlphaFoldDB" id="A0A453FNK5"/>
<feature type="region of interest" description="Disordered" evidence="1">
    <location>
        <begin position="1"/>
        <end position="49"/>
    </location>
</feature>
<evidence type="ECO:0000256" key="1">
    <source>
        <dbReference type="SAM" id="MobiDB-lite"/>
    </source>
</evidence>
<sequence length="248" mass="25980">SPSPPHPRVAPHTRASQHAYGTGLVSPSVPSPRLILSGPERASAPPLPAPPFLPMASLTTTTASSPAALPAAASAAPATASSVSPTAAASKRPHLAGDDAPWRVAAAGSAGIRPVPRIHHAPVLRVAQDDSSAYALAIMRVRTAPPWFGSIFVGWWVGEGRPDFDPHLSLQNPDPIGMGLAMEAVAEAAGPECIVPGQQAPLRLMGLKVWPLDIEMKFLEPFGRELHSMKKFMDKSCSVMDSSSITHK</sequence>
<protein>
    <submittedName>
        <fullName evidence="2">Uncharacterized protein</fullName>
    </submittedName>
</protein>
<keyword evidence="3" id="KW-1185">Reference proteome</keyword>
<name>A0A453FNK5_AEGTS</name>
<dbReference type="EnsemblPlants" id="AET3Gv20728200.5">
    <property type="protein sequence ID" value="AET3Gv20728200.5"/>
    <property type="gene ID" value="AET3Gv20728200"/>
</dbReference>
<reference evidence="2" key="4">
    <citation type="submission" date="2019-03" db="UniProtKB">
        <authorList>
            <consortium name="EnsemblPlants"/>
        </authorList>
    </citation>
    <scope>IDENTIFICATION</scope>
</reference>
<dbReference type="PANTHER" id="PTHR36737:SF1">
    <property type="entry name" value="EXPRESSED PROTEIN"/>
    <property type="match status" value="1"/>
</dbReference>
<proteinExistence type="predicted"/>
<dbReference type="GO" id="GO:0009941">
    <property type="term" value="C:chloroplast envelope"/>
    <property type="evidence" value="ECO:0007669"/>
    <property type="project" value="TreeGrafter"/>
</dbReference>
<reference evidence="3" key="1">
    <citation type="journal article" date="2014" name="Science">
        <title>Ancient hybridizations among the ancestral genomes of bread wheat.</title>
        <authorList>
            <consortium name="International Wheat Genome Sequencing Consortium,"/>
            <person name="Marcussen T."/>
            <person name="Sandve S.R."/>
            <person name="Heier L."/>
            <person name="Spannagl M."/>
            <person name="Pfeifer M."/>
            <person name="Jakobsen K.S."/>
            <person name="Wulff B.B."/>
            <person name="Steuernagel B."/>
            <person name="Mayer K.F."/>
            <person name="Olsen O.A."/>
        </authorList>
    </citation>
    <scope>NUCLEOTIDE SEQUENCE [LARGE SCALE GENOMIC DNA]</scope>
    <source>
        <strain evidence="3">cv. AL8/78</strain>
    </source>
</reference>
<accession>A0A453FNK5</accession>
<reference evidence="2" key="5">
    <citation type="journal article" date="2021" name="G3 (Bethesda)">
        <title>Aegilops tauschii genome assembly Aet v5.0 features greater sequence contiguity and improved annotation.</title>
        <authorList>
            <person name="Wang L."/>
            <person name="Zhu T."/>
            <person name="Rodriguez J.C."/>
            <person name="Deal K.R."/>
            <person name="Dubcovsky J."/>
            <person name="McGuire P.E."/>
            <person name="Lux T."/>
            <person name="Spannagl M."/>
            <person name="Mayer K.F.X."/>
            <person name="Baldrich P."/>
            <person name="Meyers B.C."/>
            <person name="Huo N."/>
            <person name="Gu Y.Q."/>
            <person name="Zhou H."/>
            <person name="Devos K.M."/>
            <person name="Bennetzen J.L."/>
            <person name="Unver T."/>
            <person name="Budak H."/>
            <person name="Gulick P.J."/>
            <person name="Galiba G."/>
            <person name="Kalapos B."/>
            <person name="Nelson D.R."/>
            <person name="Li P."/>
            <person name="You F.M."/>
            <person name="Luo M.C."/>
            <person name="Dvorak J."/>
        </authorList>
    </citation>
    <scope>NUCLEOTIDE SEQUENCE [LARGE SCALE GENOMIC DNA]</scope>
    <source>
        <strain evidence="2">cv. AL8/78</strain>
    </source>
</reference>
<dbReference type="STRING" id="200361.A0A453FNK5"/>
<organism evidence="2 3">
    <name type="scientific">Aegilops tauschii subsp. strangulata</name>
    <name type="common">Goatgrass</name>
    <dbReference type="NCBI Taxonomy" id="200361"/>
    <lineage>
        <taxon>Eukaryota</taxon>
        <taxon>Viridiplantae</taxon>
        <taxon>Streptophyta</taxon>
        <taxon>Embryophyta</taxon>
        <taxon>Tracheophyta</taxon>
        <taxon>Spermatophyta</taxon>
        <taxon>Magnoliopsida</taxon>
        <taxon>Liliopsida</taxon>
        <taxon>Poales</taxon>
        <taxon>Poaceae</taxon>
        <taxon>BOP clade</taxon>
        <taxon>Pooideae</taxon>
        <taxon>Triticodae</taxon>
        <taxon>Triticeae</taxon>
        <taxon>Triticinae</taxon>
        <taxon>Aegilops</taxon>
    </lineage>
</organism>
<reference evidence="2" key="3">
    <citation type="journal article" date="2017" name="Nature">
        <title>Genome sequence of the progenitor of the wheat D genome Aegilops tauschii.</title>
        <authorList>
            <person name="Luo M.C."/>
            <person name="Gu Y.Q."/>
            <person name="Puiu D."/>
            <person name="Wang H."/>
            <person name="Twardziok S.O."/>
            <person name="Deal K.R."/>
            <person name="Huo N."/>
            <person name="Zhu T."/>
            <person name="Wang L."/>
            <person name="Wang Y."/>
            <person name="McGuire P.E."/>
            <person name="Liu S."/>
            <person name="Long H."/>
            <person name="Ramasamy R.K."/>
            <person name="Rodriguez J.C."/>
            <person name="Van S.L."/>
            <person name="Yuan L."/>
            <person name="Wang Z."/>
            <person name="Xia Z."/>
            <person name="Xiao L."/>
            <person name="Anderson O.D."/>
            <person name="Ouyang S."/>
            <person name="Liang Y."/>
            <person name="Zimin A.V."/>
            <person name="Pertea G."/>
            <person name="Qi P."/>
            <person name="Bennetzen J.L."/>
            <person name="Dai X."/>
            <person name="Dawson M.W."/>
            <person name="Muller H.G."/>
            <person name="Kugler K."/>
            <person name="Rivarola-Duarte L."/>
            <person name="Spannagl M."/>
            <person name="Mayer K.F.X."/>
            <person name="Lu F.H."/>
            <person name="Bevan M.W."/>
            <person name="Leroy P."/>
            <person name="Li P."/>
            <person name="You F.M."/>
            <person name="Sun Q."/>
            <person name="Liu Z."/>
            <person name="Lyons E."/>
            <person name="Wicker T."/>
            <person name="Salzberg S.L."/>
            <person name="Devos K.M."/>
            <person name="Dvorak J."/>
        </authorList>
    </citation>
    <scope>NUCLEOTIDE SEQUENCE [LARGE SCALE GENOMIC DNA]</scope>
    <source>
        <strain evidence="2">cv. AL8/78</strain>
    </source>
</reference>
<evidence type="ECO:0000313" key="2">
    <source>
        <dbReference type="EnsemblPlants" id="AET3Gv20728200.5"/>
    </source>
</evidence>
<dbReference type="Gramene" id="AET3Gv20728200.5">
    <property type="protein sequence ID" value="AET3Gv20728200.5"/>
    <property type="gene ID" value="AET3Gv20728200"/>
</dbReference>
<dbReference type="Proteomes" id="UP000015105">
    <property type="component" value="Chromosome 3D"/>
</dbReference>
<dbReference type="PANTHER" id="PTHR36737">
    <property type="entry name" value="EXPRESSED PROTEIN"/>
    <property type="match status" value="1"/>
</dbReference>
<reference evidence="3" key="2">
    <citation type="journal article" date="2017" name="Nat. Plants">
        <title>The Aegilops tauschii genome reveals multiple impacts of transposons.</title>
        <authorList>
            <person name="Zhao G."/>
            <person name="Zou C."/>
            <person name="Li K."/>
            <person name="Wang K."/>
            <person name="Li T."/>
            <person name="Gao L."/>
            <person name="Zhang X."/>
            <person name="Wang H."/>
            <person name="Yang Z."/>
            <person name="Liu X."/>
            <person name="Jiang W."/>
            <person name="Mao L."/>
            <person name="Kong X."/>
            <person name="Jiao Y."/>
            <person name="Jia J."/>
        </authorList>
    </citation>
    <scope>NUCLEOTIDE SEQUENCE [LARGE SCALE GENOMIC DNA]</scope>
    <source>
        <strain evidence="3">cv. AL8/78</strain>
    </source>
</reference>
<evidence type="ECO:0000313" key="3">
    <source>
        <dbReference type="Proteomes" id="UP000015105"/>
    </source>
</evidence>